<reference evidence="2 3" key="1">
    <citation type="journal article" date="2021" name="Nat. Plants">
        <title>The Taxus genome provides insights into paclitaxel biosynthesis.</title>
        <authorList>
            <person name="Xiong X."/>
            <person name="Gou J."/>
            <person name="Liao Q."/>
            <person name="Li Y."/>
            <person name="Zhou Q."/>
            <person name="Bi G."/>
            <person name="Li C."/>
            <person name="Du R."/>
            <person name="Wang X."/>
            <person name="Sun T."/>
            <person name="Guo L."/>
            <person name="Liang H."/>
            <person name="Lu P."/>
            <person name="Wu Y."/>
            <person name="Zhang Z."/>
            <person name="Ro D.K."/>
            <person name="Shang Y."/>
            <person name="Huang S."/>
            <person name="Yan J."/>
        </authorList>
    </citation>
    <scope>NUCLEOTIDE SEQUENCE [LARGE SCALE GENOMIC DNA]</scope>
    <source>
        <strain evidence="2">Ta-2019</strain>
    </source>
</reference>
<sequence length="247" mass="27195">MEEVPQLLKAEDIISVQKVLSVILVSLPANLTDFIKWIAEVRRWENKDKALDKEEADRLAIKAEILQQIRATEMYKVVNDWSSSTTSCCSLSWSTVDNLSEIANNICCQGASTLCGSFGAANDCFCTNYCIRSISTKENMSAAIVSGTVIANGTEQGVDVLVPSTVQVDHPPCCRNGESPSTNWLQTYPASKDLLTILILALPVHTWHAIQKKELQEELYGLISTDSISIGLKEEVNTPSFIRTVLI</sequence>
<gene>
    <name evidence="2" type="ORF">KI387_018181</name>
</gene>
<dbReference type="GO" id="GO:0016756">
    <property type="term" value="F:glutathione gamma-glutamylcysteinyltransferase activity"/>
    <property type="evidence" value="ECO:0007669"/>
    <property type="project" value="InterPro"/>
</dbReference>
<dbReference type="InterPro" id="IPR015407">
    <property type="entry name" value="Phytochelatin_synthase_C"/>
</dbReference>
<dbReference type="Pfam" id="PF09328">
    <property type="entry name" value="Phytochelatin_C"/>
    <property type="match status" value="1"/>
</dbReference>
<evidence type="ECO:0000259" key="1">
    <source>
        <dbReference type="Pfam" id="PF09328"/>
    </source>
</evidence>
<keyword evidence="3" id="KW-1185">Reference proteome</keyword>
<dbReference type="AlphaFoldDB" id="A0AA38LJN3"/>
<dbReference type="GO" id="GO:0046938">
    <property type="term" value="P:phytochelatin biosynthetic process"/>
    <property type="evidence" value="ECO:0007669"/>
    <property type="project" value="InterPro"/>
</dbReference>
<dbReference type="GO" id="GO:0098849">
    <property type="term" value="P:cellular detoxification of cadmium ion"/>
    <property type="evidence" value="ECO:0007669"/>
    <property type="project" value="TreeGrafter"/>
</dbReference>
<protein>
    <recommendedName>
        <fullName evidence="1">Phytochelatin synthase C-terminal domain-containing protein</fullName>
    </recommendedName>
</protein>
<name>A0AA38LJN3_TAXCH</name>
<feature type="domain" description="Phytochelatin synthase C-terminal" evidence="1">
    <location>
        <begin position="1"/>
        <end position="236"/>
    </location>
</feature>
<organism evidence="2 3">
    <name type="scientific">Taxus chinensis</name>
    <name type="common">Chinese yew</name>
    <name type="synonym">Taxus wallichiana var. chinensis</name>
    <dbReference type="NCBI Taxonomy" id="29808"/>
    <lineage>
        <taxon>Eukaryota</taxon>
        <taxon>Viridiplantae</taxon>
        <taxon>Streptophyta</taxon>
        <taxon>Embryophyta</taxon>
        <taxon>Tracheophyta</taxon>
        <taxon>Spermatophyta</taxon>
        <taxon>Pinopsida</taxon>
        <taxon>Pinidae</taxon>
        <taxon>Conifers II</taxon>
        <taxon>Cupressales</taxon>
        <taxon>Taxaceae</taxon>
        <taxon>Taxus</taxon>
    </lineage>
</organism>
<comment type="caution">
    <text evidence="2">The sequence shown here is derived from an EMBL/GenBank/DDBJ whole genome shotgun (WGS) entry which is preliminary data.</text>
</comment>
<dbReference type="GO" id="GO:0046872">
    <property type="term" value="F:metal ion binding"/>
    <property type="evidence" value="ECO:0007669"/>
    <property type="project" value="InterPro"/>
</dbReference>
<dbReference type="GO" id="GO:0010273">
    <property type="term" value="P:detoxification of copper ion"/>
    <property type="evidence" value="ECO:0007669"/>
    <property type="project" value="TreeGrafter"/>
</dbReference>
<dbReference type="Proteomes" id="UP000824469">
    <property type="component" value="Unassembled WGS sequence"/>
</dbReference>
<dbReference type="PANTHER" id="PTHR33447:SF2">
    <property type="entry name" value="GLUTATHIONE GAMMA-GLUTAMYLCYSTEINYLTRANSFERASE"/>
    <property type="match status" value="1"/>
</dbReference>
<evidence type="ECO:0000313" key="2">
    <source>
        <dbReference type="EMBL" id="KAH9323542.1"/>
    </source>
</evidence>
<evidence type="ECO:0000313" key="3">
    <source>
        <dbReference type="Proteomes" id="UP000824469"/>
    </source>
</evidence>
<dbReference type="InterPro" id="IPR040409">
    <property type="entry name" value="PCS-like"/>
</dbReference>
<dbReference type="PANTHER" id="PTHR33447">
    <property type="entry name" value="GLUTATHIONE GAMMA-GLUTAMYLCYSTEINYLTRANSFERASE"/>
    <property type="match status" value="1"/>
</dbReference>
<accession>A0AA38LJN3</accession>
<dbReference type="OMA" id="VGYEDNQ"/>
<dbReference type="EMBL" id="JAHRHJ020000003">
    <property type="protein sequence ID" value="KAH9323542.1"/>
    <property type="molecule type" value="Genomic_DNA"/>
</dbReference>
<proteinExistence type="predicted"/>